<organism evidence="1 2">
    <name type="scientific">Vibrio coralliirubri</name>
    <dbReference type="NCBI Taxonomy" id="1516159"/>
    <lineage>
        <taxon>Bacteria</taxon>
        <taxon>Pseudomonadati</taxon>
        <taxon>Pseudomonadota</taxon>
        <taxon>Gammaproteobacteria</taxon>
        <taxon>Vibrionales</taxon>
        <taxon>Vibrionaceae</taxon>
        <taxon>Vibrio</taxon>
    </lineage>
</organism>
<sequence>MAWQQKKTKRSPQVENLLWFDIGLNSVAELVELLWFEIFHALLDFPKGLMFATIMSQHVHPKNTNVDKPCLQSA</sequence>
<dbReference type="Proteomes" id="UP000041625">
    <property type="component" value="Unassembled WGS sequence"/>
</dbReference>
<gene>
    <name evidence="1" type="ORF">VCR31J2_590001</name>
</gene>
<reference evidence="1 2" key="1">
    <citation type="submission" date="2014-06" db="EMBL/GenBank/DDBJ databases">
        <authorList>
            <person name="Le Roux F."/>
        </authorList>
    </citation>
    <scope>NUCLEOTIDE SEQUENCE [LARGE SCALE GENOMIC DNA]</scope>
    <source>
        <strain evidence="1 2">J2-31</strain>
    </source>
</reference>
<dbReference type="AlphaFoldDB" id="A0AA86WTT1"/>
<name>A0AA86WTT1_9VIBR</name>
<proteinExistence type="predicted"/>
<comment type="caution">
    <text evidence="1">The sequence shown here is derived from an EMBL/GenBank/DDBJ whole genome shotgun (WGS) entry which is preliminary data.</text>
</comment>
<evidence type="ECO:0000313" key="1">
    <source>
        <dbReference type="EMBL" id="CDT98841.1"/>
    </source>
</evidence>
<evidence type="ECO:0000313" key="2">
    <source>
        <dbReference type="Proteomes" id="UP000041625"/>
    </source>
</evidence>
<keyword evidence="2" id="KW-1185">Reference proteome</keyword>
<dbReference type="EMBL" id="CCKJ01000211">
    <property type="protein sequence ID" value="CDT98841.1"/>
    <property type="molecule type" value="Genomic_DNA"/>
</dbReference>
<protein>
    <submittedName>
        <fullName evidence="1">Uncharacterized protein</fullName>
    </submittedName>
</protein>
<accession>A0AA86WTT1</accession>